<keyword evidence="2" id="KW-0812">Transmembrane</keyword>
<reference evidence="3" key="2">
    <citation type="journal article" date="2021" name="PeerJ">
        <title>Extensive microbial diversity within the chicken gut microbiome revealed by metagenomics and culture.</title>
        <authorList>
            <person name="Gilroy R."/>
            <person name="Ravi A."/>
            <person name="Getino M."/>
            <person name="Pursley I."/>
            <person name="Horton D.L."/>
            <person name="Alikhan N.F."/>
            <person name="Baker D."/>
            <person name="Gharbi K."/>
            <person name="Hall N."/>
            <person name="Watson M."/>
            <person name="Adriaenssens E.M."/>
            <person name="Foster-Nyarko E."/>
            <person name="Jarju S."/>
            <person name="Secka A."/>
            <person name="Antonio M."/>
            <person name="Oren A."/>
            <person name="Chaudhuri R.R."/>
            <person name="La Ragione R."/>
            <person name="Hildebrand F."/>
            <person name="Pallen M.J."/>
        </authorList>
    </citation>
    <scope>NUCLEOTIDE SEQUENCE</scope>
    <source>
        <strain evidence="3">CHK187-14744</strain>
    </source>
</reference>
<protein>
    <submittedName>
        <fullName evidence="3">Uncharacterized protein</fullName>
    </submittedName>
</protein>
<feature type="region of interest" description="Disordered" evidence="1">
    <location>
        <begin position="431"/>
        <end position="455"/>
    </location>
</feature>
<feature type="transmembrane region" description="Helical" evidence="2">
    <location>
        <begin position="58"/>
        <end position="79"/>
    </location>
</feature>
<keyword evidence="2" id="KW-1133">Transmembrane helix</keyword>
<keyword evidence="2" id="KW-0472">Membrane</keyword>
<dbReference type="SUPFAM" id="SSF55874">
    <property type="entry name" value="ATPase domain of HSP90 chaperone/DNA topoisomerase II/histidine kinase"/>
    <property type="match status" value="1"/>
</dbReference>
<evidence type="ECO:0000313" key="3">
    <source>
        <dbReference type="EMBL" id="HIU01688.1"/>
    </source>
</evidence>
<name>A0A9D1HEG7_9FIRM</name>
<proteinExistence type="predicted"/>
<organism evidence="3 4">
    <name type="scientific">Candidatus Onthocola gallistercoris</name>
    <dbReference type="NCBI Taxonomy" id="2840876"/>
    <lineage>
        <taxon>Bacteria</taxon>
        <taxon>Bacillati</taxon>
        <taxon>Bacillota</taxon>
        <taxon>Bacilli</taxon>
        <taxon>Candidatus Onthocola</taxon>
    </lineage>
</organism>
<evidence type="ECO:0000256" key="2">
    <source>
        <dbReference type="SAM" id="Phobius"/>
    </source>
</evidence>
<dbReference type="InterPro" id="IPR036890">
    <property type="entry name" value="HATPase_C_sf"/>
</dbReference>
<feature type="transmembrane region" description="Helical" evidence="2">
    <location>
        <begin position="289"/>
        <end position="308"/>
    </location>
</feature>
<gene>
    <name evidence="3" type="ORF">IAB63_00350</name>
</gene>
<feature type="transmembrane region" description="Helical" evidence="2">
    <location>
        <begin position="248"/>
        <end position="269"/>
    </location>
</feature>
<accession>A0A9D1HEG7</accession>
<dbReference type="Proteomes" id="UP000824164">
    <property type="component" value="Unassembled WGS sequence"/>
</dbReference>
<feature type="compositionally biased region" description="Acidic residues" evidence="1">
    <location>
        <begin position="431"/>
        <end position="447"/>
    </location>
</feature>
<feature type="transmembrane region" description="Helical" evidence="2">
    <location>
        <begin position="373"/>
        <end position="392"/>
    </location>
</feature>
<dbReference type="EMBL" id="DVLT01000002">
    <property type="protein sequence ID" value="HIU01688.1"/>
    <property type="molecule type" value="Genomic_DNA"/>
</dbReference>
<dbReference type="AlphaFoldDB" id="A0A9D1HEG7"/>
<evidence type="ECO:0000313" key="4">
    <source>
        <dbReference type="Proteomes" id="UP000824164"/>
    </source>
</evidence>
<evidence type="ECO:0000256" key="1">
    <source>
        <dbReference type="SAM" id="MobiDB-lite"/>
    </source>
</evidence>
<dbReference type="Gene3D" id="3.30.565.10">
    <property type="entry name" value="Histidine kinase-like ATPase, C-terminal domain"/>
    <property type="match status" value="1"/>
</dbReference>
<comment type="caution">
    <text evidence="3">The sequence shown here is derived from an EMBL/GenBank/DDBJ whole genome shotgun (WGS) entry which is preliminary data.</text>
</comment>
<sequence length="685" mass="74866">MGLFGRKKDFWDEVDNDARIPDIPDSELTQEDEQRIQQQLAAIDEEGWHPTRSRVIKLLARLILMVAAIAILFSGYIIYRYVRSGGSWTSAPDYYQSSEFLTEYDRSVGQLLQLVEAIDSQTGTTQADSEANQQLINEYLSADGNFAFVVYDGSDNEVVSSGEDAVSRIEGSRYFLRISSVDGYFSVDTSLSQSELDTGAWENSLMNCSETYTIYTAVDNELTVANDGFYQSYEDFQSLSSDFGLARIIGIAGIVVFIILLIFCVIAAGSVKGYDGVKLCWVDKIFTELIIIIAVALTVGCYFLYTYCSDQSGLIGDYGPIVSIALAYIFVIECYFSLVRRIKAGTFVTGMLVYKLINLIGKGIGKLPRAIRVIVTILLLLLINGGMIVALFTCSQYTVLGIPVVYVLIPIVFVIENVCFISWILHRNTDDEEDNADEGEADLETEPETASPAVSDETVPLDLAFTEDVAQPAPENAADPWATVQLDSSVTDAMKTGQTAAVGAAAAAATVAAAKAGDETVMLPKDEIEAFLAGNNGAEESDGTYDFTQLNKDIRKLHRASLKGHGIAVTIRAPEKPILLDVSKDDVWKIVSLIYDNLERYTKENTRIYAEMYTQAGKLIYIVKNEVKATALDAAKAVVDGGISKDGKGLAQAREIVEKNGGKFVISLDGNVFKTGVLLSLAQKQ</sequence>
<feature type="transmembrane region" description="Helical" evidence="2">
    <location>
        <begin position="320"/>
        <end position="338"/>
    </location>
</feature>
<feature type="transmembrane region" description="Helical" evidence="2">
    <location>
        <begin position="404"/>
        <end position="425"/>
    </location>
</feature>
<reference evidence="3" key="1">
    <citation type="submission" date="2020-10" db="EMBL/GenBank/DDBJ databases">
        <authorList>
            <person name="Gilroy R."/>
        </authorList>
    </citation>
    <scope>NUCLEOTIDE SEQUENCE</scope>
    <source>
        <strain evidence="3">CHK187-14744</strain>
    </source>
</reference>